<evidence type="ECO:0000259" key="5">
    <source>
        <dbReference type="PROSITE" id="PS51523"/>
    </source>
</evidence>
<evidence type="ECO:0000313" key="6">
    <source>
        <dbReference type="EMBL" id="KAG7580915.1"/>
    </source>
</evidence>
<gene>
    <name evidence="6" type="ORF">ISN44_As08g006640</name>
</gene>
<proteinExistence type="predicted"/>
<feature type="region of interest" description="Disordered" evidence="4">
    <location>
        <begin position="123"/>
        <end position="143"/>
    </location>
</feature>
<feature type="region of interest" description="Disordered" evidence="4">
    <location>
        <begin position="24"/>
        <end position="83"/>
    </location>
</feature>
<dbReference type="GO" id="GO:0000976">
    <property type="term" value="F:transcription cis-regulatory region binding"/>
    <property type="evidence" value="ECO:0007669"/>
    <property type="project" value="TreeGrafter"/>
</dbReference>
<dbReference type="PROSITE" id="PS51523">
    <property type="entry name" value="ZF_HD_DIMER"/>
    <property type="match status" value="1"/>
</dbReference>
<keyword evidence="6" id="KW-0238">DNA-binding</keyword>
<dbReference type="GO" id="GO:0003700">
    <property type="term" value="F:DNA-binding transcription factor activity"/>
    <property type="evidence" value="ECO:0007669"/>
    <property type="project" value="TreeGrafter"/>
</dbReference>
<dbReference type="GO" id="GO:0005634">
    <property type="term" value="C:nucleus"/>
    <property type="evidence" value="ECO:0007669"/>
    <property type="project" value="TreeGrafter"/>
</dbReference>
<accession>A0A8T2B2C0</accession>
<name>A0A8T2B2C0_ARASU</name>
<feature type="compositionally biased region" description="Basic and acidic residues" evidence="4">
    <location>
        <begin position="126"/>
        <end position="143"/>
    </location>
</feature>
<sequence>MPSPSSTPSDPTSLKCAACGCHRNFHRREPDDSSSVPPPSLLPSSSTIAAIEYQPHHRHHPPPPIAPPLPRSPNSSSPTVAEGDMKRTCEFVVGQGDGPQGPALLEEPGSGEVVVGEDQGVEELETEKATADVTGEREGVKSELRDPVGGRVACATDPVAGIVVFGVPRRDLRERVVESRLENDETQNVVVESRVCRRQRKKILVKIG</sequence>
<keyword evidence="3" id="KW-0862">Zinc</keyword>
<evidence type="ECO:0000256" key="3">
    <source>
        <dbReference type="ARBA" id="ARBA00022833"/>
    </source>
</evidence>
<keyword evidence="7" id="KW-1185">Reference proteome</keyword>
<reference evidence="6 7" key="1">
    <citation type="submission" date="2020-12" db="EMBL/GenBank/DDBJ databases">
        <title>Concerted genomic and epigenomic changes stabilize Arabidopsis allopolyploids.</title>
        <authorList>
            <person name="Chen Z."/>
        </authorList>
    </citation>
    <scope>NUCLEOTIDE SEQUENCE [LARGE SCALE GENOMIC DNA]</scope>
    <source>
        <strain evidence="6">As9502</strain>
        <tissue evidence="6">Leaf</tissue>
    </source>
</reference>
<dbReference type="GO" id="GO:0050793">
    <property type="term" value="P:regulation of developmental process"/>
    <property type="evidence" value="ECO:0007669"/>
    <property type="project" value="TreeGrafter"/>
</dbReference>
<dbReference type="PANTHER" id="PTHR31948">
    <property type="entry name" value="ZINC-FINGER HOMEODOMAIN PROTEIN 2"/>
    <property type="match status" value="1"/>
</dbReference>
<organism evidence="6 7">
    <name type="scientific">Arabidopsis suecica</name>
    <name type="common">Swedish thale-cress</name>
    <name type="synonym">Cardaminopsis suecica</name>
    <dbReference type="NCBI Taxonomy" id="45249"/>
    <lineage>
        <taxon>Eukaryota</taxon>
        <taxon>Viridiplantae</taxon>
        <taxon>Streptophyta</taxon>
        <taxon>Embryophyta</taxon>
        <taxon>Tracheophyta</taxon>
        <taxon>Spermatophyta</taxon>
        <taxon>Magnoliopsida</taxon>
        <taxon>eudicotyledons</taxon>
        <taxon>Gunneridae</taxon>
        <taxon>Pentapetalae</taxon>
        <taxon>rosids</taxon>
        <taxon>malvids</taxon>
        <taxon>Brassicales</taxon>
        <taxon>Brassicaceae</taxon>
        <taxon>Camelineae</taxon>
        <taxon>Arabidopsis</taxon>
    </lineage>
</organism>
<dbReference type="Pfam" id="PF04770">
    <property type="entry name" value="ZF-HD_dimer"/>
    <property type="match status" value="1"/>
</dbReference>
<protein>
    <submittedName>
        <fullName evidence="6">ZF-HD homeobox protein Cys/His-rich dimerization domain</fullName>
    </submittedName>
</protein>
<evidence type="ECO:0000256" key="2">
    <source>
        <dbReference type="ARBA" id="ARBA00022771"/>
    </source>
</evidence>
<dbReference type="AlphaFoldDB" id="A0A8T2B2C0"/>
<dbReference type="EMBL" id="JAEFBJ010000008">
    <property type="protein sequence ID" value="KAG7580915.1"/>
    <property type="molecule type" value="Genomic_DNA"/>
</dbReference>
<keyword evidence="2" id="KW-0863">Zinc-finger</keyword>
<comment type="caution">
    <text evidence="6">The sequence shown here is derived from an EMBL/GenBank/DDBJ whole genome shotgun (WGS) entry which is preliminary data.</text>
</comment>
<feature type="domain" description="ZF-HD dimerization-type" evidence="5">
    <location>
        <begin position="1"/>
        <end position="29"/>
    </location>
</feature>
<evidence type="ECO:0000256" key="1">
    <source>
        <dbReference type="ARBA" id="ARBA00022723"/>
    </source>
</evidence>
<feature type="compositionally biased region" description="Pro residues" evidence="4">
    <location>
        <begin position="62"/>
        <end position="71"/>
    </location>
</feature>
<dbReference type="GO" id="GO:0008270">
    <property type="term" value="F:zinc ion binding"/>
    <property type="evidence" value="ECO:0007669"/>
    <property type="project" value="UniProtKB-KW"/>
</dbReference>
<keyword evidence="1" id="KW-0479">Metal-binding</keyword>
<evidence type="ECO:0000313" key="7">
    <source>
        <dbReference type="Proteomes" id="UP000694251"/>
    </source>
</evidence>
<dbReference type="InterPro" id="IPR006456">
    <property type="entry name" value="ZF_HD_homeobox_Cys/His_dimer"/>
</dbReference>
<dbReference type="Proteomes" id="UP000694251">
    <property type="component" value="Chromosome 8"/>
</dbReference>
<evidence type="ECO:0000256" key="4">
    <source>
        <dbReference type="SAM" id="MobiDB-lite"/>
    </source>
</evidence>
<keyword evidence="6" id="KW-0371">Homeobox</keyword>
<dbReference type="PANTHER" id="PTHR31948:SF72">
    <property type="entry name" value="ZINC-FINGER HOMEODOMAIN PROTEIN 10"/>
    <property type="match status" value="1"/>
</dbReference>